<dbReference type="GO" id="GO:0007165">
    <property type="term" value="P:signal transduction"/>
    <property type="evidence" value="ECO:0007669"/>
    <property type="project" value="InterPro"/>
</dbReference>
<dbReference type="KEGG" id="mtw:CQW49_08570"/>
<dbReference type="Proteomes" id="UP000230709">
    <property type="component" value="Chromosome"/>
</dbReference>
<sequence>MNRSPADARHAQSRNFTIKVRAQTFGLPVECVKTIFHIDALTPVPLAPREVAGLANLRGRIVTALHLDRCLKLDTDGERAPGALAVGIEQHGERYALLIDDTGDVVTCDERDRIAYPTHVGPQLAEATNACYRVGDGFLPILDIDVLLKRMSRQVDAASQREATGGGER</sequence>
<dbReference type="GO" id="GO:0005829">
    <property type="term" value="C:cytosol"/>
    <property type="evidence" value="ECO:0007669"/>
    <property type="project" value="TreeGrafter"/>
</dbReference>
<reference evidence="3" key="1">
    <citation type="submission" date="2017-10" db="EMBL/GenBank/DDBJ databases">
        <title>Completed PacBio SMRT sequence of Methylosinus trichosporium OB3b reveals presence of a third large plasmid.</title>
        <authorList>
            <person name="Charles T.C."/>
            <person name="Lynch M.D.J."/>
            <person name="Heil J.R."/>
            <person name="Cheng J."/>
        </authorList>
    </citation>
    <scope>NUCLEOTIDE SEQUENCE [LARGE SCALE GENOMIC DNA]</scope>
    <source>
        <strain evidence="3">OB3b</strain>
    </source>
</reference>
<organism evidence="2 3">
    <name type="scientific">Methylosinus trichosporium (strain ATCC 35070 / NCIMB 11131 / UNIQEM 75 / OB3b)</name>
    <dbReference type="NCBI Taxonomy" id="595536"/>
    <lineage>
        <taxon>Bacteria</taxon>
        <taxon>Pseudomonadati</taxon>
        <taxon>Pseudomonadota</taxon>
        <taxon>Alphaproteobacteria</taxon>
        <taxon>Hyphomicrobiales</taxon>
        <taxon>Methylocystaceae</taxon>
        <taxon>Methylosinus</taxon>
    </lineage>
</organism>
<dbReference type="CDD" id="cd00588">
    <property type="entry name" value="CheW_like"/>
    <property type="match status" value="1"/>
</dbReference>
<dbReference type="STRING" id="595536.GCA_000178815_03438"/>
<feature type="domain" description="CheW-like" evidence="1">
    <location>
        <begin position="12"/>
        <end position="153"/>
    </location>
</feature>
<evidence type="ECO:0000313" key="3">
    <source>
        <dbReference type="Proteomes" id="UP000230709"/>
    </source>
</evidence>
<evidence type="ECO:0000259" key="1">
    <source>
        <dbReference type="PROSITE" id="PS50851"/>
    </source>
</evidence>
<name>A0A2D2CYX3_METT3</name>
<dbReference type="AlphaFoldDB" id="A0A2D2CYX3"/>
<dbReference type="Pfam" id="PF01584">
    <property type="entry name" value="CheW"/>
    <property type="match status" value="1"/>
</dbReference>
<dbReference type="InterPro" id="IPR036061">
    <property type="entry name" value="CheW-like_dom_sf"/>
</dbReference>
<dbReference type="SUPFAM" id="SSF50341">
    <property type="entry name" value="CheW-like"/>
    <property type="match status" value="1"/>
</dbReference>
<evidence type="ECO:0000313" key="2">
    <source>
        <dbReference type="EMBL" id="ATQ67936.1"/>
    </source>
</evidence>
<dbReference type="RefSeq" id="WP_004448318.1">
    <property type="nucleotide sequence ID" value="NZ_ADVE02000001.1"/>
</dbReference>
<dbReference type="PROSITE" id="PS50851">
    <property type="entry name" value="CHEW"/>
    <property type="match status" value="1"/>
</dbReference>
<protein>
    <submittedName>
        <fullName evidence="2">Chemotaxis protein CheW</fullName>
    </submittedName>
</protein>
<dbReference type="Gene3D" id="2.30.30.40">
    <property type="entry name" value="SH3 Domains"/>
    <property type="match status" value="1"/>
</dbReference>
<dbReference type="InterPro" id="IPR039315">
    <property type="entry name" value="CheW"/>
</dbReference>
<dbReference type="EMBL" id="CP023737">
    <property type="protein sequence ID" value="ATQ67936.1"/>
    <property type="molecule type" value="Genomic_DNA"/>
</dbReference>
<accession>A0A2D2CYX3</accession>
<dbReference type="PANTHER" id="PTHR22617:SF23">
    <property type="entry name" value="CHEMOTAXIS PROTEIN CHEW"/>
    <property type="match status" value="1"/>
</dbReference>
<gene>
    <name evidence="2" type="ORF">CQW49_08570</name>
</gene>
<dbReference type="SMART" id="SM00260">
    <property type="entry name" value="CheW"/>
    <property type="match status" value="1"/>
</dbReference>
<dbReference type="PANTHER" id="PTHR22617">
    <property type="entry name" value="CHEMOTAXIS SENSOR HISTIDINE KINASE-RELATED"/>
    <property type="match status" value="1"/>
</dbReference>
<dbReference type="Gene3D" id="2.40.50.180">
    <property type="entry name" value="CheA-289, Domain 4"/>
    <property type="match status" value="1"/>
</dbReference>
<proteinExistence type="predicted"/>
<dbReference type="GO" id="GO:0006935">
    <property type="term" value="P:chemotaxis"/>
    <property type="evidence" value="ECO:0007669"/>
    <property type="project" value="InterPro"/>
</dbReference>
<dbReference type="InterPro" id="IPR002545">
    <property type="entry name" value="CheW-lke_dom"/>
</dbReference>
<keyword evidence="3" id="KW-1185">Reference proteome</keyword>